<dbReference type="Gene3D" id="2.10.25.10">
    <property type="entry name" value="Laminin"/>
    <property type="match status" value="1"/>
</dbReference>
<dbReference type="Pfam" id="PF00008">
    <property type="entry name" value="EGF"/>
    <property type="match status" value="1"/>
</dbReference>
<dbReference type="SUPFAM" id="SSF57196">
    <property type="entry name" value="EGF/Laminin"/>
    <property type="match status" value="1"/>
</dbReference>
<dbReference type="EMBL" id="CACRXK020006110">
    <property type="protein sequence ID" value="CAB4008397.1"/>
    <property type="molecule type" value="Genomic_DNA"/>
</dbReference>
<reference evidence="2" key="1">
    <citation type="submission" date="2020-04" db="EMBL/GenBank/DDBJ databases">
        <authorList>
            <person name="Alioto T."/>
            <person name="Alioto T."/>
            <person name="Gomez Garrido J."/>
        </authorList>
    </citation>
    <scope>NUCLEOTIDE SEQUENCE</scope>
    <source>
        <strain evidence="2">A484AB</strain>
    </source>
</reference>
<proteinExistence type="predicted"/>
<organism evidence="2 3">
    <name type="scientific">Paramuricea clavata</name>
    <name type="common">Red gorgonian</name>
    <name type="synonym">Violescent sea-whip</name>
    <dbReference type="NCBI Taxonomy" id="317549"/>
    <lineage>
        <taxon>Eukaryota</taxon>
        <taxon>Metazoa</taxon>
        <taxon>Cnidaria</taxon>
        <taxon>Anthozoa</taxon>
        <taxon>Octocorallia</taxon>
        <taxon>Malacalcyonacea</taxon>
        <taxon>Plexauridae</taxon>
        <taxon>Paramuricea</taxon>
    </lineage>
</organism>
<dbReference type="InterPro" id="IPR000742">
    <property type="entry name" value="EGF"/>
</dbReference>
<dbReference type="InterPro" id="IPR036056">
    <property type="entry name" value="Fibrinogen-like_C"/>
</dbReference>
<sequence>MANVIVHFLLVLFILIVAQCSKDLDRVCNACSLIVFNVDQGLQDRFLEDDRELKMKMVRSDTECFVECSVDCRCMSFSVCGNSCRLNAGSRSLVRNSLHHKPGCRYYDFPAFKSSCDPLQRPPAICCLPSSPLCFNGGTCVVNVTDTTRRFKCNCATGYYGNQCQVQKPRTCLDYWNDKVKPISGEYTIVNSTGTSYQVFCDFDSETDMAWTLFESFDVAHETELSKKSFAEDLPLNEHRLNWQRFRLPKFVMTCISSYSTFWRATCSYAKYGVNFRDYIRMRLSVMNPLNFTGYFSSEKNLCLPVDYFDIKGKNCEGCTQLFFQSTGIALHLKPRTSRIIRNCSFDSSSVEYKCKDKNGYYAHILGFYLANCADPEMRCSENANSTTEFWFGAERKV</sequence>
<dbReference type="PROSITE" id="PS00022">
    <property type="entry name" value="EGF_1"/>
    <property type="match status" value="1"/>
</dbReference>
<evidence type="ECO:0000313" key="2">
    <source>
        <dbReference type="EMBL" id="CAB4008397.1"/>
    </source>
</evidence>
<name>A0A6S7HUZ6_PARCT</name>
<comment type="caution">
    <text evidence="2">The sequence shown here is derived from an EMBL/GenBank/DDBJ whole genome shotgun (WGS) entry which is preliminary data.</text>
</comment>
<comment type="caution">
    <text evidence="1">Lacks conserved residue(s) required for the propagation of feature annotation.</text>
</comment>
<dbReference type="AlphaFoldDB" id="A0A6S7HUZ6"/>
<gene>
    <name evidence="2" type="ORF">PACLA_8A000435</name>
</gene>
<dbReference type="SUPFAM" id="SSF56496">
    <property type="entry name" value="Fibrinogen C-terminal domain-like"/>
    <property type="match status" value="1"/>
</dbReference>
<keyword evidence="1" id="KW-0245">EGF-like domain</keyword>
<feature type="disulfide bond" evidence="1">
    <location>
        <begin position="155"/>
        <end position="164"/>
    </location>
</feature>
<evidence type="ECO:0000256" key="1">
    <source>
        <dbReference type="PROSITE-ProRule" id="PRU00076"/>
    </source>
</evidence>
<keyword evidence="1" id="KW-1015">Disulfide bond</keyword>
<dbReference type="PROSITE" id="PS50026">
    <property type="entry name" value="EGF_3"/>
    <property type="match status" value="1"/>
</dbReference>
<keyword evidence="3" id="KW-1185">Reference proteome</keyword>
<accession>A0A6S7HUZ6</accession>
<evidence type="ECO:0000313" key="3">
    <source>
        <dbReference type="Proteomes" id="UP001152795"/>
    </source>
</evidence>
<protein>
    <submittedName>
        <fullName evidence="2">PREDICTED: uncharacterized protein LOC107347374</fullName>
    </submittedName>
</protein>
<dbReference type="OrthoDB" id="6138650at2759"/>
<dbReference type="PROSITE" id="PS01186">
    <property type="entry name" value="EGF_2"/>
    <property type="match status" value="1"/>
</dbReference>
<dbReference type="Proteomes" id="UP001152795">
    <property type="component" value="Unassembled WGS sequence"/>
</dbReference>